<evidence type="ECO:0000313" key="4">
    <source>
        <dbReference type="Proteomes" id="UP000292884"/>
    </source>
</evidence>
<feature type="signal peptide" evidence="1">
    <location>
        <begin position="1"/>
        <end position="21"/>
    </location>
</feature>
<reference evidence="3 4" key="1">
    <citation type="submission" date="2019-02" db="EMBL/GenBank/DDBJ databases">
        <title>Pedobacter sp. RP-1-13 sp. nov., isolated from Arctic soil.</title>
        <authorList>
            <person name="Dahal R.H."/>
        </authorList>
    </citation>
    <scope>NUCLEOTIDE SEQUENCE [LARGE SCALE GENOMIC DNA]</scope>
    <source>
        <strain evidence="3 4">RP-1-13</strain>
    </source>
</reference>
<protein>
    <submittedName>
        <fullName evidence="3">YaiO family outer membrane beta-barrel protein</fullName>
    </submittedName>
</protein>
<gene>
    <name evidence="3" type="primary">yaiO</name>
    <name evidence="3" type="ORF">EZ428_17040</name>
</gene>
<dbReference type="PROSITE" id="PS51257">
    <property type="entry name" value="PROKAR_LIPOPROTEIN"/>
    <property type="match status" value="1"/>
</dbReference>
<dbReference type="InterPro" id="IPR011990">
    <property type="entry name" value="TPR-like_helical_dom_sf"/>
</dbReference>
<organism evidence="3 4">
    <name type="scientific">Pedobacter frigiditerrae</name>
    <dbReference type="NCBI Taxonomy" id="2530452"/>
    <lineage>
        <taxon>Bacteria</taxon>
        <taxon>Pseudomonadati</taxon>
        <taxon>Bacteroidota</taxon>
        <taxon>Sphingobacteriia</taxon>
        <taxon>Sphingobacteriales</taxon>
        <taxon>Sphingobacteriaceae</taxon>
        <taxon>Pedobacter</taxon>
    </lineage>
</organism>
<evidence type="ECO:0000256" key="1">
    <source>
        <dbReference type="SAM" id="SignalP"/>
    </source>
</evidence>
<proteinExistence type="predicted"/>
<evidence type="ECO:0000313" key="3">
    <source>
        <dbReference type="EMBL" id="TCC89400.1"/>
    </source>
</evidence>
<dbReference type="InterPro" id="IPR030887">
    <property type="entry name" value="Beta-barrel_YaiO"/>
</dbReference>
<dbReference type="RefSeq" id="WP_131554387.1">
    <property type="nucleotide sequence ID" value="NZ_SJSK01000004.1"/>
</dbReference>
<dbReference type="AlphaFoldDB" id="A0A4R0MR89"/>
<sequence length="410" mass="46461">MKFRISLITFLLLACSIFTFAQSADDLFSQARKAAFEESNYPKAISLSRIALQGSPDYADIRVFLGRLYTWSKKTDSARAEFNYIIDKQPTYEDAYVALGNLEFWNENTTKALTVVNKGLKAVTNSEPLNLLKAKLLNDLKRWEEADVLLADILKKNPGLTEARSLASRVKKNSAKNKVGVNYSFIYFDKQFADPWHVASIDYSRQTKYGSIAGRVNYANRFNSSGLQFEIDAYPRISNTFYAYVSGGYATEAGVFPKYRAGFSLYANLPNSFEADAGFRYLRFGDNTFIYTASIGKYYKNFWFNFRTYLTPSTSNVSQSFSLNTRYYFGGADDYLSLSLGTGISPDEQNNVLINTTNYKLKSNSISLGLRKSIKTFNILTFNIGLENQEYLKGVKGNQFDASIGYIRRF</sequence>
<dbReference type="Pfam" id="PF14559">
    <property type="entry name" value="TPR_19"/>
    <property type="match status" value="1"/>
</dbReference>
<dbReference type="Pfam" id="PF19413">
    <property type="entry name" value="YaiO"/>
    <property type="match status" value="1"/>
</dbReference>
<evidence type="ECO:0000259" key="2">
    <source>
        <dbReference type="Pfam" id="PF19413"/>
    </source>
</evidence>
<dbReference type="OrthoDB" id="742239at2"/>
<keyword evidence="1" id="KW-0732">Signal</keyword>
<dbReference type="SUPFAM" id="SSF48452">
    <property type="entry name" value="TPR-like"/>
    <property type="match status" value="1"/>
</dbReference>
<dbReference type="NCBIfam" id="TIGR04390">
    <property type="entry name" value="OMP_YaiO_dom"/>
    <property type="match status" value="1"/>
</dbReference>
<feature type="chain" id="PRO_5020518870" evidence="1">
    <location>
        <begin position="22"/>
        <end position="410"/>
    </location>
</feature>
<dbReference type="Proteomes" id="UP000292884">
    <property type="component" value="Unassembled WGS sequence"/>
</dbReference>
<accession>A0A4R0MR89</accession>
<comment type="caution">
    <text evidence="3">The sequence shown here is derived from an EMBL/GenBank/DDBJ whole genome shotgun (WGS) entry which is preliminary data.</text>
</comment>
<keyword evidence="4" id="KW-1185">Reference proteome</keyword>
<name>A0A4R0MR89_9SPHI</name>
<dbReference type="EMBL" id="SJSK01000004">
    <property type="protein sequence ID" value="TCC89400.1"/>
    <property type="molecule type" value="Genomic_DNA"/>
</dbReference>
<feature type="domain" description="YaiO beta-barrel" evidence="2">
    <location>
        <begin position="176"/>
        <end position="348"/>
    </location>
</feature>
<dbReference type="Gene3D" id="1.25.40.10">
    <property type="entry name" value="Tetratricopeptide repeat domain"/>
    <property type="match status" value="1"/>
</dbReference>